<sequence length="216" mass="22506">MPSTTDFRKTLTDPTPLYFAAGVIDKVRAEAPERIAQVRATDPKAVQERVQGALANLDADLRKLRDQAQHFALQGVGYAAEYAVKAKEGYDSLAEQGKNAVENWRDQGTADSVTYETTIEREPVTVADKGAASQDRAEAKATPRSSTATSTTTNSSTAKSTSKAAPKSTAKTSAASSAASSNGVSASTSDSGTSGSRKTTAKKSAPRKSAAPKSNS</sequence>
<evidence type="ECO:0000313" key="3">
    <source>
        <dbReference type="EMBL" id="MBU7598220.1"/>
    </source>
</evidence>
<feature type="compositionally biased region" description="Low complexity" evidence="2">
    <location>
        <begin position="142"/>
        <end position="198"/>
    </location>
</feature>
<keyword evidence="4" id="KW-1185">Reference proteome</keyword>
<evidence type="ECO:0000313" key="4">
    <source>
        <dbReference type="Proteomes" id="UP000694501"/>
    </source>
</evidence>
<comment type="caution">
    <text evidence="3">The sequence shown here is derived from an EMBL/GenBank/DDBJ whole genome shotgun (WGS) entry which is preliminary data.</text>
</comment>
<dbReference type="RefSeq" id="WP_211040025.1">
    <property type="nucleotide sequence ID" value="NZ_JAELVF020000001.1"/>
</dbReference>
<organism evidence="3 4">
    <name type="scientific">Streptomyces tardus</name>
    <dbReference type="NCBI Taxonomy" id="2780544"/>
    <lineage>
        <taxon>Bacteria</taxon>
        <taxon>Bacillati</taxon>
        <taxon>Actinomycetota</taxon>
        <taxon>Actinomycetes</taxon>
        <taxon>Kitasatosporales</taxon>
        <taxon>Streptomycetaceae</taxon>
        <taxon>Streptomyces</taxon>
    </lineage>
</organism>
<evidence type="ECO:0000256" key="1">
    <source>
        <dbReference type="SAM" id="Coils"/>
    </source>
</evidence>
<keyword evidence="1" id="KW-0175">Coiled coil</keyword>
<reference evidence="3" key="1">
    <citation type="submission" date="2021-06" db="EMBL/GenBank/DDBJ databases">
        <title>Sequencing of actinobacteria type strains.</title>
        <authorList>
            <person name="Nguyen G.-S."/>
            <person name="Wentzel A."/>
        </authorList>
    </citation>
    <scope>NUCLEOTIDE SEQUENCE</scope>
    <source>
        <strain evidence="3">P38-E01</strain>
    </source>
</reference>
<protein>
    <submittedName>
        <fullName evidence="3">Uncharacterized protein</fullName>
    </submittedName>
</protein>
<feature type="region of interest" description="Disordered" evidence="2">
    <location>
        <begin position="99"/>
        <end position="216"/>
    </location>
</feature>
<feature type="coiled-coil region" evidence="1">
    <location>
        <begin position="47"/>
        <end position="74"/>
    </location>
</feature>
<feature type="compositionally biased region" description="Low complexity" evidence="2">
    <location>
        <begin position="207"/>
        <end position="216"/>
    </location>
</feature>
<name>A0A949N1U0_9ACTN</name>
<gene>
    <name evidence="3" type="ORF">JGS22_011480</name>
</gene>
<accession>A0A949N1U0</accession>
<dbReference type="Proteomes" id="UP000694501">
    <property type="component" value="Unassembled WGS sequence"/>
</dbReference>
<dbReference type="AlphaFoldDB" id="A0A949N1U0"/>
<evidence type="ECO:0000256" key="2">
    <source>
        <dbReference type="SAM" id="MobiDB-lite"/>
    </source>
</evidence>
<proteinExistence type="predicted"/>
<dbReference type="EMBL" id="JAELVF020000001">
    <property type="protein sequence ID" value="MBU7598220.1"/>
    <property type="molecule type" value="Genomic_DNA"/>
</dbReference>